<dbReference type="EMBL" id="VUJX02000001">
    <property type="protein sequence ID" value="KAL0942252.1"/>
    <property type="molecule type" value="Genomic_DNA"/>
</dbReference>
<evidence type="ECO:0000313" key="2">
    <source>
        <dbReference type="Proteomes" id="UP000805649"/>
    </source>
</evidence>
<gene>
    <name evidence="1" type="ORF">CTRU02_200138</name>
</gene>
<accession>A0ACC3ZDQ5</accession>
<organism evidence="1 2">
    <name type="scientific">Colletotrichum truncatum</name>
    <name type="common">Anthracnose fungus</name>
    <name type="synonym">Colletotrichum capsici</name>
    <dbReference type="NCBI Taxonomy" id="5467"/>
    <lineage>
        <taxon>Eukaryota</taxon>
        <taxon>Fungi</taxon>
        <taxon>Dikarya</taxon>
        <taxon>Ascomycota</taxon>
        <taxon>Pezizomycotina</taxon>
        <taxon>Sordariomycetes</taxon>
        <taxon>Hypocreomycetidae</taxon>
        <taxon>Glomerellales</taxon>
        <taxon>Glomerellaceae</taxon>
        <taxon>Colletotrichum</taxon>
        <taxon>Colletotrichum truncatum species complex</taxon>
    </lineage>
</organism>
<sequence>MVLPILPPSHSAVRCSLFVSESSTGVAYPVGPLPT</sequence>
<name>A0ACC3ZDQ5_COLTU</name>
<protein>
    <submittedName>
        <fullName evidence="1">Uncharacterized protein</fullName>
    </submittedName>
</protein>
<proteinExistence type="predicted"/>
<reference evidence="1 2" key="1">
    <citation type="journal article" date="2020" name="Phytopathology">
        <title>Genome Sequence Resources of Colletotrichum truncatum, C. plurivorum, C. musicola, and C. sojae: Four Species Pathogenic to Soybean (Glycine max).</title>
        <authorList>
            <person name="Rogerio F."/>
            <person name="Boufleur T.R."/>
            <person name="Ciampi-Guillardi M."/>
            <person name="Sukno S.A."/>
            <person name="Thon M.R."/>
            <person name="Massola Junior N.S."/>
            <person name="Baroncelli R."/>
        </authorList>
    </citation>
    <scope>NUCLEOTIDE SEQUENCE [LARGE SCALE GENOMIC DNA]</scope>
    <source>
        <strain evidence="1 2">CMES1059</strain>
    </source>
</reference>
<comment type="caution">
    <text evidence="1">The sequence shown here is derived from an EMBL/GenBank/DDBJ whole genome shotgun (WGS) entry which is preliminary data.</text>
</comment>
<evidence type="ECO:0000313" key="1">
    <source>
        <dbReference type="EMBL" id="KAL0942252.1"/>
    </source>
</evidence>
<keyword evidence="2" id="KW-1185">Reference proteome</keyword>
<dbReference type="Proteomes" id="UP000805649">
    <property type="component" value="Unassembled WGS sequence"/>
</dbReference>